<dbReference type="InParanoid" id="A0A674PHL9"/>
<reference evidence="2 3" key="1">
    <citation type="journal article" date="2011" name="Genome Biol. Evol.">
        <title>Integration of the genetic map and genome assembly of fugu facilitates insights into distinct features of genome evolution in teleosts and mammals.</title>
        <authorList>
            <person name="Kai W."/>
            <person name="Kikuchi K."/>
            <person name="Tohari S."/>
            <person name="Chew A.K."/>
            <person name="Tay A."/>
            <person name="Fujiwara A."/>
            <person name="Hosoya S."/>
            <person name="Suetake H."/>
            <person name="Naruse K."/>
            <person name="Brenner S."/>
            <person name="Suzuki Y."/>
            <person name="Venkatesh B."/>
        </authorList>
    </citation>
    <scope>NUCLEOTIDE SEQUENCE [LARGE SCALE GENOMIC DNA]</scope>
</reference>
<organism evidence="2 3">
    <name type="scientific">Takifugu rubripes</name>
    <name type="common">Japanese pufferfish</name>
    <name type="synonym">Fugu rubripes</name>
    <dbReference type="NCBI Taxonomy" id="31033"/>
    <lineage>
        <taxon>Eukaryota</taxon>
        <taxon>Metazoa</taxon>
        <taxon>Chordata</taxon>
        <taxon>Craniata</taxon>
        <taxon>Vertebrata</taxon>
        <taxon>Euteleostomi</taxon>
        <taxon>Actinopterygii</taxon>
        <taxon>Neopterygii</taxon>
        <taxon>Teleostei</taxon>
        <taxon>Neoteleostei</taxon>
        <taxon>Acanthomorphata</taxon>
        <taxon>Eupercaria</taxon>
        <taxon>Tetraodontiformes</taxon>
        <taxon>Tetradontoidea</taxon>
        <taxon>Tetraodontidae</taxon>
        <taxon>Takifugu</taxon>
    </lineage>
</organism>
<dbReference type="GO" id="GO:0005813">
    <property type="term" value="C:centrosome"/>
    <property type="evidence" value="ECO:0007669"/>
    <property type="project" value="InterPro"/>
</dbReference>
<reference evidence="2" key="3">
    <citation type="submission" date="2025-09" db="UniProtKB">
        <authorList>
            <consortium name="Ensembl"/>
        </authorList>
    </citation>
    <scope>IDENTIFICATION</scope>
</reference>
<name>A0A674PHL9_TAKRU</name>
<feature type="compositionally biased region" description="Polar residues" evidence="1">
    <location>
        <begin position="175"/>
        <end position="189"/>
    </location>
</feature>
<dbReference type="Ensembl" id="ENSTRUT00000083815.1">
    <property type="protein sequence ID" value="ENSTRUP00000085123.1"/>
    <property type="gene ID" value="ENSTRUG00000032293.1"/>
</dbReference>
<dbReference type="GO" id="GO:0031122">
    <property type="term" value="P:cytoplasmic microtubule organization"/>
    <property type="evidence" value="ECO:0007669"/>
    <property type="project" value="InterPro"/>
</dbReference>
<dbReference type="PANTHER" id="PTHR31191:SF4">
    <property type="entry name" value="CENTROSOMAL PROTEIN OF 126 KDA"/>
    <property type="match status" value="1"/>
</dbReference>
<dbReference type="GO" id="GO:0097546">
    <property type="term" value="C:ciliary base"/>
    <property type="evidence" value="ECO:0007669"/>
    <property type="project" value="InterPro"/>
</dbReference>
<dbReference type="PANTHER" id="PTHR31191">
    <property type="entry name" value="CENTROSOMAL PROTEIN CEP126"/>
    <property type="match status" value="1"/>
</dbReference>
<protein>
    <recommendedName>
        <fullName evidence="4">Centrosomal protein 126</fullName>
    </recommendedName>
</protein>
<dbReference type="GO" id="GO:0007052">
    <property type="term" value="P:mitotic spindle organization"/>
    <property type="evidence" value="ECO:0007669"/>
    <property type="project" value="InterPro"/>
</dbReference>
<dbReference type="GO" id="GO:0030496">
    <property type="term" value="C:midbody"/>
    <property type="evidence" value="ECO:0007669"/>
    <property type="project" value="TreeGrafter"/>
</dbReference>
<reference evidence="2" key="2">
    <citation type="submission" date="2025-08" db="UniProtKB">
        <authorList>
            <consortium name="Ensembl"/>
        </authorList>
    </citation>
    <scope>IDENTIFICATION</scope>
</reference>
<feature type="region of interest" description="Disordered" evidence="1">
    <location>
        <begin position="170"/>
        <end position="229"/>
    </location>
</feature>
<gene>
    <name evidence="2" type="primary">cep126</name>
</gene>
<keyword evidence="3" id="KW-1185">Reference proteome</keyword>
<feature type="region of interest" description="Disordered" evidence="1">
    <location>
        <begin position="117"/>
        <end position="143"/>
    </location>
</feature>
<feature type="compositionally biased region" description="Polar residues" evidence="1">
    <location>
        <begin position="117"/>
        <end position="128"/>
    </location>
</feature>
<proteinExistence type="predicted"/>
<accession>A0A674PHL9</accession>
<evidence type="ECO:0008006" key="4">
    <source>
        <dbReference type="Google" id="ProtNLM"/>
    </source>
</evidence>
<evidence type="ECO:0000256" key="1">
    <source>
        <dbReference type="SAM" id="MobiDB-lite"/>
    </source>
</evidence>
<dbReference type="GO" id="GO:1905515">
    <property type="term" value="P:non-motile cilium assembly"/>
    <property type="evidence" value="ECO:0007669"/>
    <property type="project" value="InterPro"/>
</dbReference>
<dbReference type="AlphaFoldDB" id="A0A674PHL9"/>
<evidence type="ECO:0000313" key="2">
    <source>
        <dbReference type="Ensembl" id="ENSTRUP00000085123.1"/>
    </source>
</evidence>
<dbReference type="GeneTree" id="ENSGT00990000212493"/>
<dbReference type="InterPro" id="IPR028257">
    <property type="entry name" value="CEP126"/>
</dbReference>
<dbReference type="Proteomes" id="UP000005226">
    <property type="component" value="Chromosome 11"/>
</dbReference>
<evidence type="ECO:0000313" key="3">
    <source>
        <dbReference type="Proteomes" id="UP000005226"/>
    </source>
</evidence>
<sequence>MEVEGNLQEEKRRIFEQFQLSSARSRKFALENNRRRKALEERQRLWDLREEQTRRNIIEQRKQRMNNATQRFQRGHLPVPPPLPPPRRYKQFPRISVPTVEEALIEIQSKVDSCNFQSSNCRQSKSHTSSPNPIQPSQPSPHEALTAVETISQLLPVRRKTGIISYQETEHQLRKQQNYSPQDSHPSDNCDSESLSSKDSLESPKYSAENSPRDLDFSPPFDPQKKRGDPMSFTEIIVLGDNLSTSKTQYSCQQKKQGALEELNIKKTHAANNNVFHEEGLQHHQKPPLEPSVTFNNFRKILNSKCKTEKVNMTSSVKHKILNISESDAPKYPQQPEEDKKLPVSAAIAHPGKKVQFIKGVLNNQSEGGSFDSPCENNFTFAKNLASMIRDSIELTKVKNKELWGNNQVKLKGRWCDEEPMKGNNSSNHTEDRRLHHNRALELSRPDPNLTPPATTGHHFAKQAWADVGEQVGLQEERTQKVSGSLYSLSGASKTPGRKGTIYVHLQPATEVNLIAGSKGKNLISQPARRRMTSEEKGMDLECTPTDEQISQIWHSVRSALTTQHGRILSECFLIFGCAFLSNSDFFNT</sequence>